<name>A0A852TQ86_9BACI</name>
<dbReference type="EMBL" id="JACCBX010000019">
    <property type="protein sequence ID" value="NYE09218.1"/>
    <property type="molecule type" value="Genomic_DNA"/>
</dbReference>
<evidence type="ECO:0000256" key="1">
    <source>
        <dbReference type="SAM" id="Phobius"/>
    </source>
</evidence>
<comment type="caution">
    <text evidence="2">The sequence shown here is derived from an EMBL/GenBank/DDBJ whole genome shotgun (WGS) entry which is preliminary data.</text>
</comment>
<dbReference type="Proteomes" id="UP000548423">
    <property type="component" value="Unassembled WGS sequence"/>
</dbReference>
<evidence type="ECO:0000313" key="2">
    <source>
        <dbReference type="EMBL" id="NYE09218.1"/>
    </source>
</evidence>
<evidence type="ECO:0000313" key="3">
    <source>
        <dbReference type="Proteomes" id="UP000548423"/>
    </source>
</evidence>
<sequence>MRNMVKPFFNLFSKKRKSRGTMWVSLIGVGISAAVFGLTRGKRKNIIQPFQDVVQSFTPKDNMNFNNTALAEFSEELLASALRNDHKDR</sequence>
<organism evidence="2 3">
    <name type="scientific">Neobacillus niacini</name>
    <dbReference type="NCBI Taxonomy" id="86668"/>
    <lineage>
        <taxon>Bacteria</taxon>
        <taxon>Bacillati</taxon>
        <taxon>Bacillota</taxon>
        <taxon>Bacilli</taxon>
        <taxon>Bacillales</taxon>
        <taxon>Bacillaceae</taxon>
        <taxon>Neobacillus</taxon>
    </lineage>
</organism>
<keyword evidence="1" id="KW-0472">Membrane</keyword>
<gene>
    <name evidence="2" type="ORF">F4694_006075</name>
</gene>
<keyword evidence="1" id="KW-1133">Transmembrane helix</keyword>
<accession>A0A852TQ86</accession>
<protein>
    <submittedName>
        <fullName evidence="2">Uncharacterized protein</fullName>
    </submittedName>
</protein>
<keyword evidence="1" id="KW-0812">Transmembrane</keyword>
<proteinExistence type="predicted"/>
<reference evidence="3" key="2">
    <citation type="submission" date="2020-08" db="EMBL/GenBank/DDBJ databases">
        <title>The Agave Microbiome: Exploring the role of microbial communities in plant adaptations to desert environments.</title>
        <authorList>
            <person name="Partida-Martinez L.P."/>
        </authorList>
    </citation>
    <scope>NUCLEOTIDE SEQUENCE [LARGE SCALE GENOMIC DNA]</scope>
    <source>
        <strain evidence="3">AT2.8</strain>
    </source>
</reference>
<feature type="transmembrane region" description="Helical" evidence="1">
    <location>
        <begin position="20"/>
        <end position="38"/>
    </location>
</feature>
<dbReference type="AlphaFoldDB" id="A0A852TQ86"/>
<reference evidence="3" key="1">
    <citation type="submission" date="2020-07" db="EMBL/GenBank/DDBJ databases">
        <authorList>
            <person name="Partida-Martinez L."/>
            <person name="Huntemann M."/>
            <person name="Clum A."/>
            <person name="Wang J."/>
            <person name="Palaniappan K."/>
            <person name="Ritter S."/>
            <person name="Chen I.-M."/>
            <person name="Stamatis D."/>
            <person name="Reddy T."/>
            <person name="O'Malley R."/>
            <person name="Daum C."/>
            <person name="Shapiro N."/>
            <person name="Ivanova N."/>
            <person name="Kyrpides N."/>
            <person name="Woyke T."/>
        </authorList>
    </citation>
    <scope>NUCLEOTIDE SEQUENCE [LARGE SCALE GENOMIC DNA]</scope>
    <source>
        <strain evidence="3">AT2.8</strain>
    </source>
</reference>